<feature type="region of interest" description="Disordered" evidence="5">
    <location>
        <begin position="600"/>
        <end position="621"/>
    </location>
</feature>
<dbReference type="PANTHER" id="PTHR31973">
    <property type="entry name" value="POLYPROTEIN, PUTATIVE-RELATED"/>
    <property type="match status" value="1"/>
</dbReference>
<accession>A0ABM0VY20</accession>
<dbReference type="InterPro" id="IPR004332">
    <property type="entry name" value="Transposase_MuDR"/>
</dbReference>
<feature type="compositionally biased region" description="Basic residues" evidence="5">
    <location>
        <begin position="12"/>
        <end position="23"/>
    </location>
</feature>
<dbReference type="Proteomes" id="UP000694864">
    <property type="component" value="Chromosome 14"/>
</dbReference>
<evidence type="ECO:0000256" key="4">
    <source>
        <dbReference type="PROSITE-ProRule" id="PRU00325"/>
    </source>
</evidence>
<evidence type="ECO:0000313" key="8">
    <source>
        <dbReference type="RefSeq" id="XP_010462847.1"/>
    </source>
</evidence>
<evidence type="ECO:0000256" key="1">
    <source>
        <dbReference type="ARBA" id="ARBA00022723"/>
    </source>
</evidence>
<evidence type="ECO:0000256" key="5">
    <source>
        <dbReference type="SAM" id="MobiDB-lite"/>
    </source>
</evidence>
<evidence type="ECO:0000313" key="7">
    <source>
        <dbReference type="Proteomes" id="UP000694864"/>
    </source>
</evidence>
<feature type="region of interest" description="Disordered" evidence="5">
    <location>
        <begin position="1"/>
        <end position="73"/>
    </location>
</feature>
<dbReference type="GeneID" id="104743466"/>
<name>A0ABM0VY20_CAMSA</name>
<dbReference type="InterPro" id="IPR007527">
    <property type="entry name" value="Znf_SWIM"/>
</dbReference>
<proteinExistence type="predicted"/>
<feature type="compositionally biased region" description="Basic and acidic residues" evidence="5">
    <location>
        <begin position="24"/>
        <end position="35"/>
    </location>
</feature>
<keyword evidence="7" id="KW-1185">Reference proteome</keyword>
<protein>
    <submittedName>
        <fullName evidence="8">Uncharacterized protein LOC104743466</fullName>
    </submittedName>
</protein>
<gene>
    <name evidence="8" type="primary">LOC104743466</name>
</gene>
<dbReference type="PANTHER" id="PTHR31973:SF187">
    <property type="entry name" value="MUTATOR TRANSPOSASE MUDRA PROTEIN"/>
    <property type="match status" value="1"/>
</dbReference>
<feature type="domain" description="SWIM-type" evidence="6">
    <location>
        <begin position="522"/>
        <end position="556"/>
    </location>
</feature>
<keyword evidence="1" id="KW-0479">Metal-binding</keyword>
<dbReference type="InterPro" id="IPR006564">
    <property type="entry name" value="Znf_PMZ"/>
</dbReference>
<dbReference type="Pfam" id="PF10551">
    <property type="entry name" value="MULE"/>
    <property type="match status" value="1"/>
</dbReference>
<dbReference type="SMART" id="SM00575">
    <property type="entry name" value="ZnF_PMZ"/>
    <property type="match status" value="1"/>
</dbReference>
<dbReference type="Pfam" id="PF04434">
    <property type="entry name" value="SWIM"/>
    <property type="match status" value="1"/>
</dbReference>
<reference evidence="7" key="1">
    <citation type="journal article" date="2014" name="Nat. Commun.">
        <title>The emerging biofuel crop Camelina sativa retains a highly undifferentiated hexaploid genome structure.</title>
        <authorList>
            <person name="Kagale S."/>
            <person name="Koh C."/>
            <person name="Nixon J."/>
            <person name="Bollina V."/>
            <person name="Clarke W.E."/>
            <person name="Tuteja R."/>
            <person name="Spillane C."/>
            <person name="Robinson S.J."/>
            <person name="Links M.G."/>
            <person name="Clarke C."/>
            <person name="Higgins E.E."/>
            <person name="Huebert T."/>
            <person name="Sharpe A.G."/>
            <person name="Parkin I.A."/>
        </authorList>
    </citation>
    <scope>NUCLEOTIDE SEQUENCE [LARGE SCALE GENOMIC DNA]</scope>
    <source>
        <strain evidence="7">cv. DH55</strain>
    </source>
</reference>
<sequence>MARTRGGGTRLPNRRSPRLKKATTNKEAESSRPEPETVEIQSDTEEDQIPTETEADDDEEFDDEGDAPQVEDPEEILSLGKTFTGPKEFKIGVLRYSLKTRYDVKLYRSQSLKIGAKCSATDVKCPWKCYASYDKKKHKMQVKIYDDEHACVRSRFSKMLKTTTIAWLYRERLRKDPKISKQHMVAEIKREYNFEVTGDQCSKVKKRIMKERKVTHEEHFARIWDYQAEIFRSNPGTTFEIETILGPAIGSLQRFYRLFICFNSQRDSWKNTCMPIIGIDGTFLKWDVKGQLLVAVGRDGDNKIVPIAWAVVEIENDDNWDWFLRQLSTKLDLQDGKNIAIISDKQSGLVKAIHEIIPQAEYRQCARHIMDNWKRNSHDMELQRLFWKIARSYTVGEFGGHVEALRSYNPSAYDSLLKTNPRTGSRAFFRIGSCCNDNLNNLSDSFNRTIRQARRKPLLDMLEDIRRQCMVRNEKRYVIAGRLKTRFTKRDHVEIKKMIAGSQFCERWMARHNKHEIRCGDVKVCVDISDRTCGCKKWQMTGIPCVHAVSVIIGKKEKVEDYVVEWYITRMWQLTYADGIAPVQGKRLWPRVNSLGVLPPPWRRGNPGRPSNHARRKSQFESATKLSRMNRVMTCSNWKQE</sequence>
<feature type="compositionally biased region" description="Acidic residues" evidence="5">
    <location>
        <begin position="42"/>
        <end position="73"/>
    </location>
</feature>
<organism evidence="7 8">
    <name type="scientific">Camelina sativa</name>
    <name type="common">False flax</name>
    <name type="synonym">Myagrum sativum</name>
    <dbReference type="NCBI Taxonomy" id="90675"/>
    <lineage>
        <taxon>Eukaryota</taxon>
        <taxon>Viridiplantae</taxon>
        <taxon>Streptophyta</taxon>
        <taxon>Embryophyta</taxon>
        <taxon>Tracheophyta</taxon>
        <taxon>Spermatophyta</taxon>
        <taxon>Magnoliopsida</taxon>
        <taxon>eudicotyledons</taxon>
        <taxon>Gunneridae</taxon>
        <taxon>Pentapetalae</taxon>
        <taxon>rosids</taxon>
        <taxon>malvids</taxon>
        <taxon>Brassicales</taxon>
        <taxon>Brassicaceae</taxon>
        <taxon>Camelineae</taxon>
        <taxon>Camelina</taxon>
    </lineage>
</organism>
<evidence type="ECO:0000259" key="6">
    <source>
        <dbReference type="PROSITE" id="PS50966"/>
    </source>
</evidence>
<dbReference type="RefSeq" id="XP_010462847.1">
    <property type="nucleotide sequence ID" value="XM_010464545.1"/>
</dbReference>
<dbReference type="Pfam" id="PF03108">
    <property type="entry name" value="DBD_Tnp_Mut"/>
    <property type="match status" value="1"/>
</dbReference>
<keyword evidence="2 4" id="KW-0863">Zinc-finger</keyword>
<evidence type="ECO:0000256" key="3">
    <source>
        <dbReference type="ARBA" id="ARBA00022833"/>
    </source>
</evidence>
<evidence type="ECO:0000256" key="2">
    <source>
        <dbReference type="ARBA" id="ARBA00022771"/>
    </source>
</evidence>
<keyword evidence="3" id="KW-0862">Zinc</keyword>
<dbReference type="PROSITE" id="PS50966">
    <property type="entry name" value="ZF_SWIM"/>
    <property type="match status" value="1"/>
</dbReference>
<dbReference type="InterPro" id="IPR018289">
    <property type="entry name" value="MULE_transposase_dom"/>
</dbReference>
<reference evidence="8" key="2">
    <citation type="submission" date="2025-08" db="UniProtKB">
        <authorList>
            <consortium name="RefSeq"/>
        </authorList>
    </citation>
    <scope>IDENTIFICATION</scope>
    <source>
        <tissue evidence="8">Leaf</tissue>
    </source>
</reference>